<protein>
    <submittedName>
        <fullName evidence="8">Uncharacterized protein</fullName>
    </submittedName>
</protein>
<evidence type="ECO:0000256" key="6">
    <source>
        <dbReference type="PIRSR" id="PIRSR604254-1"/>
    </source>
</evidence>
<evidence type="ECO:0000313" key="9">
    <source>
        <dbReference type="Proteomes" id="UP000594260"/>
    </source>
</evidence>
<dbReference type="Proteomes" id="UP000594260">
    <property type="component" value="Unplaced"/>
</dbReference>
<dbReference type="GeneID" id="111253887"/>
<dbReference type="InterPro" id="IPR004254">
    <property type="entry name" value="AdipoR/HlyIII-related"/>
</dbReference>
<sequence length="438" mass="50332">MDTTQTIQRTMRRRSTGSFFKELCIDCNNLLSQCLCNTDDVRKLGVLVKQDLAYFGQRILRTPSSKDLHSVCGRDKDCSKLHICSITEAPPFLTSNSYITHGYRTFKSKERCIKGILLWTNETVNIWTHLGSFFVVLALYVQDVITNYDVEGFAEFDRRLSGLMLASYLIMLGLSSVYHIFNCCCSPCYRYWYGWDFVGVCASIYGYGCGFLFLQFRDEPLWIAFYGTIKTVIAGVPICMTFSTKYFQERYDDSRSVWIGGFVAFNVLPIVHSILMRDDGLGNIVVQYTLPTHLIVMFLLVGSYIIYCVQFPESRQKKTDVCNRIVRFMQQTFSRTSEFHRQQPSGVACWHSDCSFVRPSSLFPVHSGIQVSKRGGVRTTRAIRKLMFVRYYGLLLCIVNNEISSAPCLSFDSSKQCLFNRFIGTYYHKIKMSYMANA</sequence>
<evidence type="ECO:0000256" key="2">
    <source>
        <dbReference type="ARBA" id="ARBA00007018"/>
    </source>
</evidence>
<dbReference type="Pfam" id="PF03006">
    <property type="entry name" value="HlyIII"/>
    <property type="match status" value="1"/>
</dbReference>
<keyword evidence="6" id="KW-0862">Zinc</keyword>
<evidence type="ECO:0000256" key="3">
    <source>
        <dbReference type="ARBA" id="ARBA00022692"/>
    </source>
</evidence>
<keyword evidence="9" id="KW-1185">Reference proteome</keyword>
<feature type="transmembrane region" description="Helical" evidence="7">
    <location>
        <begin position="256"/>
        <end position="276"/>
    </location>
</feature>
<dbReference type="GO" id="GO:0038023">
    <property type="term" value="F:signaling receptor activity"/>
    <property type="evidence" value="ECO:0007669"/>
    <property type="project" value="TreeGrafter"/>
</dbReference>
<dbReference type="GO" id="GO:0046872">
    <property type="term" value="F:metal ion binding"/>
    <property type="evidence" value="ECO:0007669"/>
    <property type="project" value="UniProtKB-KW"/>
</dbReference>
<proteinExistence type="inferred from homology"/>
<dbReference type="PANTHER" id="PTHR20855:SF15">
    <property type="entry name" value="PROGESTIN AND ADIPOQ RECEPTOR FAMILY MEMBER 3"/>
    <property type="match status" value="1"/>
</dbReference>
<reference evidence="8" key="1">
    <citation type="submission" date="2021-01" db="UniProtKB">
        <authorList>
            <consortium name="EnsemblMetazoa"/>
        </authorList>
    </citation>
    <scope>IDENTIFICATION</scope>
</reference>
<keyword evidence="3 7" id="KW-0812">Transmembrane</keyword>
<evidence type="ECO:0000256" key="4">
    <source>
        <dbReference type="ARBA" id="ARBA00022989"/>
    </source>
</evidence>
<evidence type="ECO:0000256" key="5">
    <source>
        <dbReference type="ARBA" id="ARBA00023136"/>
    </source>
</evidence>
<keyword evidence="5 7" id="KW-0472">Membrane</keyword>
<evidence type="ECO:0000256" key="7">
    <source>
        <dbReference type="SAM" id="Phobius"/>
    </source>
</evidence>
<comment type="subcellular location">
    <subcellularLocation>
        <location evidence="1">Membrane</location>
        <topology evidence="1">Multi-pass membrane protein</topology>
    </subcellularLocation>
</comment>
<keyword evidence="4 7" id="KW-1133">Transmembrane helix</keyword>
<feature type="transmembrane region" description="Helical" evidence="7">
    <location>
        <begin position="222"/>
        <end position="244"/>
    </location>
</feature>
<dbReference type="PANTHER" id="PTHR20855">
    <property type="entry name" value="ADIPOR/PROGESTIN RECEPTOR-RELATED"/>
    <property type="match status" value="1"/>
</dbReference>
<dbReference type="EnsemblMetazoa" id="XM_022814066">
    <property type="protein sequence ID" value="XP_022669801"/>
    <property type="gene ID" value="LOC111253887"/>
</dbReference>
<dbReference type="GO" id="GO:0016020">
    <property type="term" value="C:membrane"/>
    <property type="evidence" value="ECO:0007669"/>
    <property type="project" value="UniProtKB-SubCell"/>
</dbReference>
<dbReference type="RefSeq" id="XP_022669800.1">
    <property type="nucleotide sequence ID" value="XM_022814065.1"/>
</dbReference>
<dbReference type="KEGG" id="vde:111253887"/>
<accession>A0A7M7MJ54</accession>
<feature type="transmembrane region" description="Helical" evidence="7">
    <location>
        <begin position="160"/>
        <end position="181"/>
    </location>
</feature>
<name>A0A7M7MJ54_VARDE</name>
<dbReference type="RefSeq" id="XP_022669801.1">
    <property type="nucleotide sequence ID" value="XM_022814066.1"/>
</dbReference>
<feature type="binding site" evidence="6">
    <location>
        <position position="179"/>
    </location>
    <ligand>
        <name>Zn(2+)</name>
        <dbReference type="ChEBI" id="CHEBI:29105"/>
    </ligand>
</feature>
<comment type="similarity">
    <text evidence="2">Belongs to the ADIPOR family.</text>
</comment>
<dbReference type="AlphaFoldDB" id="A0A7M7MJ54"/>
<evidence type="ECO:0000313" key="8">
    <source>
        <dbReference type="EnsemblMetazoa" id="XP_022669801"/>
    </source>
</evidence>
<feature type="transmembrane region" description="Helical" evidence="7">
    <location>
        <begin position="193"/>
        <end position="216"/>
    </location>
</feature>
<evidence type="ECO:0000256" key="1">
    <source>
        <dbReference type="ARBA" id="ARBA00004141"/>
    </source>
</evidence>
<dbReference type="InParanoid" id="A0A7M7MJ54"/>
<dbReference type="OrthoDB" id="529367at2759"/>
<keyword evidence="6" id="KW-0479">Metal-binding</keyword>
<dbReference type="EnsemblMetazoa" id="XM_022814065">
    <property type="protein sequence ID" value="XP_022669800"/>
    <property type="gene ID" value="LOC111253887"/>
</dbReference>
<organism evidence="8 9">
    <name type="scientific">Varroa destructor</name>
    <name type="common">Honeybee mite</name>
    <dbReference type="NCBI Taxonomy" id="109461"/>
    <lineage>
        <taxon>Eukaryota</taxon>
        <taxon>Metazoa</taxon>
        <taxon>Ecdysozoa</taxon>
        <taxon>Arthropoda</taxon>
        <taxon>Chelicerata</taxon>
        <taxon>Arachnida</taxon>
        <taxon>Acari</taxon>
        <taxon>Parasitiformes</taxon>
        <taxon>Mesostigmata</taxon>
        <taxon>Gamasina</taxon>
        <taxon>Dermanyssoidea</taxon>
        <taxon>Varroidae</taxon>
        <taxon>Varroa</taxon>
    </lineage>
</organism>
<feature type="transmembrane region" description="Helical" evidence="7">
    <location>
        <begin position="288"/>
        <end position="309"/>
    </location>
</feature>
<feature type="transmembrane region" description="Helical" evidence="7">
    <location>
        <begin position="116"/>
        <end position="140"/>
    </location>
</feature>